<dbReference type="GO" id="GO:0003824">
    <property type="term" value="F:catalytic activity"/>
    <property type="evidence" value="ECO:0007669"/>
    <property type="project" value="InterPro"/>
</dbReference>
<dbReference type="PROSITE" id="PS50158">
    <property type="entry name" value="ZF_CCHC"/>
    <property type="match status" value="1"/>
</dbReference>
<evidence type="ECO:0000313" key="4">
    <source>
        <dbReference type="WBParaSite" id="HPBE_0002403201-mRNA-1"/>
    </source>
</evidence>
<dbReference type="SUPFAM" id="SSF57756">
    <property type="entry name" value="Retrovirus zinc finger-like domains"/>
    <property type="match status" value="1"/>
</dbReference>
<dbReference type="InterPro" id="IPR005135">
    <property type="entry name" value="Endo/exonuclease/phosphatase"/>
</dbReference>
<proteinExistence type="predicted"/>
<keyword evidence="1" id="KW-0479">Metal-binding</keyword>
<name>A0A183GMW2_HELPZ</name>
<dbReference type="GO" id="GO:0005737">
    <property type="term" value="C:cytoplasm"/>
    <property type="evidence" value="ECO:0007669"/>
    <property type="project" value="UniProtKB-ARBA"/>
</dbReference>
<dbReference type="AlphaFoldDB" id="A0A183GMW2"/>
<dbReference type="SUPFAM" id="SSF56219">
    <property type="entry name" value="DNase I-like"/>
    <property type="match status" value="1"/>
</dbReference>
<evidence type="ECO:0000256" key="1">
    <source>
        <dbReference type="PROSITE-ProRule" id="PRU00047"/>
    </source>
</evidence>
<organism evidence="3 4">
    <name type="scientific">Heligmosomoides polygyrus</name>
    <name type="common">Parasitic roundworm</name>
    <dbReference type="NCBI Taxonomy" id="6339"/>
    <lineage>
        <taxon>Eukaryota</taxon>
        <taxon>Metazoa</taxon>
        <taxon>Ecdysozoa</taxon>
        <taxon>Nematoda</taxon>
        <taxon>Chromadorea</taxon>
        <taxon>Rhabditida</taxon>
        <taxon>Rhabditina</taxon>
        <taxon>Rhabditomorpha</taxon>
        <taxon>Strongyloidea</taxon>
        <taxon>Heligmosomidae</taxon>
        <taxon>Heligmosomoides</taxon>
    </lineage>
</organism>
<dbReference type="Pfam" id="PF00098">
    <property type="entry name" value="zf-CCHC"/>
    <property type="match status" value="1"/>
</dbReference>
<keyword evidence="1" id="KW-0862">Zinc</keyword>
<sequence length="568" mass="63181">LFMVDKSGYNTTLKSLRIIQVHAPHSSHDDKEYENFLDDLSKIIDLRRNSHLVIIGDFNATPGARQHQERFIGVNAAEPRNSRGSKLAEFYEERRLSIANTFFQKRVATRWTWESSALGLKKEIDYVLVPNIREVKDVKVLASVNAGSDHRLLRCTMQLQQTKRIAQPHRGTRIVDKSMLCLHAQQLMDRIPACNEVNEEYRRLTTIINTATNKATRYDHDGPVVTMRSAARSGSRTWDFEVFKDHERSGSSGPQRSNATAQQTRCFNCEGFGHFSRQCPSPRAQRHESVIHMRHGSDSPDTPVGSLGNCVYALGSCTLADGSALVWVPTQEESFCPDRKMKDHLLGDVWISDSKEFALSWSDKSPRIQDCGDDLVMSDQGYALMTTSRVLRAATPQVGVVTSNQLAAQLLAVEGSVASTTRSGYRNFTRTSPPLQLIRNTPLRLSHSCLSSWVPGHGSTCGILRAVIAIYCSMYFPGGLPSPTDLILSLTRGLAPSPPGSPPPLAITALQPSSRGDLDRRQMDDLTLQLTRLEIDSTSTCPHRVSVTPVKVLALMNHKQFCMAQILL</sequence>
<evidence type="ECO:0000313" key="3">
    <source>
        <dbReference type="Proteomes" id="UP000050761"/>
    </source>
</evidence>
<dbReference type="GO" id="GO:0003676">
    <property type="term" value="F:nucleic acid binding"/>
    <property type="evidence" value="ECO:0007669"/>
    <property type="project" value="InterPro"/>
</dbReference>
<reference evidence="4" key="1">
    <citation type="submission" date="2019-09" db="UniProtKB">
        <authorList>
            <consortium name="WormBaseParasite"/>
        </authorList>
    </citation>
    <scope>IDENTIFICATION</scope>
</reference>
<keyword evidence="1" id="KW-0863">Zinc-finger</keyword>
<dbReference type="WBParaSite" id="HPBE_0002403201-mRNA-1">
    <property type="protein sequence ID" value="HPBE_0002403201-mRNA-1"/>
    <property type="gene ID" value="HPBE_0002403201"/>
</dbReference>
<dbReference type="Gene3D" id="3.60.10.10">
    <property type="entry name" value="Endonuclease/exonuclease/phosphatase"/>
    <property type="match status" value="1"/>
</dbReference>
<dbReference type="SMART" id="SM00343">
    <property type="entry name" value="ZnF_C2HC"/>
    <property type="match status" value="1"/>
</dbReference>
<keyword evidence="3" id="KW-1185">Reference proteome</keyword>
<accession>A0A183GMW2</accession>
<dbReference type="InterPro" id="IPR036875">
    <property type="entry name" value="Znf_CCHC_sf"/>
</dbReference>
<feature type="domain" description="CCHC-type" evidence="2">
    <location>
        <begin position="265"/>
        <end position="281"/>
    </location>
</feature>
<dbReference type="Pfam" id="PF14529">
    <property type="entry name" value="Exo_endo_phos_2"/>
    <property type="match status" value="1"/>
</dbReference>
<dbReference type="Proteomes" id="UP000050761">
    <property type="component" value="Unassembled WGS sequence"/>
</dbReference>
<evidence type="ECO:0000259" key="2">
    <source>
        <dbReference type="PROSITE" id="PS50158"/>
    </source>
</evidence>
<dbReference type="InterPro" id="IPR036691">
    <property type="entry name" value="Endo/exonu/phosph_ase_sf"/>
</dbReference>
<protein>
    <submittedName>
        <fullName evidence="4">CCHC-type domain-containing protein</fullName>
    </submittedName>
</protein>
<dbReference type="GO" id="GO:0008270">
    <property type="term" value="F:zinc ion binding"/>
    <property type="evidence" value="ECO:0007669"/>
    <property type="project" value="UniProtKB-KW"/>
</dbReference>
<dbReference type="InterPro" id="IPR001878">
    <property type="entry name" value="Znf_CCHC"/>
</dbReference>
<dbReference type="Gene3D" id="4.10.60.10">
    <property type="entry name" value="Zinc finger, CCHC-type"/>
    <property type="match status" value="1"/>
</dbReference>
<dbReference type="GO" id="GO:0019899">
    <property type="term" value="F:enzyme binding"/>
    <property type="evidence" value="ECO:0007669"/>
    <property type="project" value="UniProtKB-ARBA"/>
</dbReference>